<evidence type="ECO:0000256" key="6">
    <source>
        <dbReference type="SAM" id="Phobius"/>
    </source>
</evidence>
<comment type="subcellular location">
    <subcellularLocation>
        <location evidence="1">Cytoplasm</location>
    </subcellularLocation>
</comment>
<evidence type="ECO:0008006" key="9">
    <source>
        <dbReference type="Google" id="ProtNLM"/>
    </source>
</evidence>
<feature type="compositionally biased region" description="Gly residues" evidence="5">
    <location>
        <begin position="13"/>
        <end position="22"/>
    </location>
</feature>
<evidence type="ECO:0000313" key="7">
    <source>
        <dbReference type="EMBL" id="KAH8513576.1"/>
    </source>
</evidence>
<evidence type="ECO:0000256" key="3">
    <source>
        <dbReference type="ARBA" id="ARBA00022490"/>
    </source>
</evidence>
<evidence type="ECO:0000256" key="5">
    <source>
        <dbReference type="SAM" id="MobiDB-lite"/>
    </source>
</evidence>
<dbReference type="AlphaFoldDB" id="A0A8T2Z8G2"/>
<feature type="compositionally biased region" description="Basic and acidic residues" evidence="5">
    <location>
        <begin position="101"/>
        <end position="113"/>
    </location>
</feature>
<keyword evidence="6" id="KW-0472">Membrane</keyword>
<keyword evidence="6" id="KW-0812">Transmembrane</keyword>
<comment type="similarity">
    <text evidence="2">Belongs to the MLF family.</text>
</comment>
<dbReference type="Proteomes" id="UP000807159">
    <property type="component" value="Chromosome 3"/>
</dbReference>
<name>A0A8T2Z8G2_POPDE</name>
<dbReference type="InterPro" id="IPR019376">
    <property type="entry name" value="Myeloid_leukemia_factor"/>
</dbReference>
<keyword evidence="8" id="KW-1185">Reference proteome</keyword>
<evidence type="ECO:0000256" key="2">
    <source>
        <dbReference type="ARBA" id="ARBA00008332"/>
    </source>
</evidence>
<evidence type="ECO:0000256" key="1">
    <source>
        <dbReference type="ARBA" id="ARBA00004496"/>
    </source>
</evidence>
<organism evidence="7 8">
    <name type="scientific">Populus deltoides</name>
    <name type="common">Eastern poplar</name>
    <name type="synonym">Eastern cottonwood</name>
    <dbReference type="NCBI Taxonomy" id="3696"/>
    <lineage>
        <taxon>Eukaryota</taxon>
        <taxon>Viridiplantae</taxon>
        <taxon>Streptophyta</taxon>
        <taxon>Embryophyta</taxon>
        <taxon>Tracheophyta</taxon>
        <taxon>Spermatophyta</taxon>
        <taxon>Magnoliopsida</taxon>
        <taxon>eudicotyledons</taxon>
        <taxon>Gunneridae</taxon>
        <taxon>Pentapetalae</taxon>
        <taxon>rosids</taxon>
        <taxon>fabids</taxon>
        <taxon>Malpighiales</taxon>
        <taxon>Salicaceae</taxon>
        <taxon>Saliceae</taxon>
        <taxon>Populus</taxon>
    </lineage>
</organism>
<feature type="region of interest" description="Disordered" evidence="5">
    <location>
        <begin position="74"/>
        <end position="140"/>
    </location>
</feature>
<gene>
    <name evidence="7" type="ORF">H0E87_006732</name>
</gene>
<evidence type="ECO:0000256" key="4">
    <source>
        <dbReference type="ARBA" id="ARBA00022553"/>
    </source>
</evidence>
<reference evidence="7" key="1">
    <citation type="journal article" date="2021" name="J. Hered.">
        <title>Genome Assembly of Salicaceae Populus deltoides (Eastern Cottonwood) I-69 Based on Nanopore Sequencing and Hi-C Technologies.</title>
        <authorList>
            <person name="Bai S."/>
            <person name="Wu H."/>
            <person name="Zhang J."/>
            <person name="Pan Z."/>
            <person name="Zhao W."/>
            <person name="Li Z."/>
            <person name="Tong C."/>
        </authorList>
    </citation>
    <scope>NUCLEOTIDE SEQUENCE</scope>
    <source>
        <tissue evidence="7">Leaf</tissue>
    </source>
</reference>
<accession>A0A8T2Z8G2</accession>
<comment type="caution">
    <text evidence="7">The sequence shown here is derived from an EMBL/GenBank/DDBJ whole genome shotgun (WGS) entry which is preliminary data.</text>
</comment>
<dbReference type="PANTHER" id="PTHR13105">
    <property type="entry name" value="MYELOID LEUKEMIA FACTOR"/>
    <property type="match status" value="1"/>
</dbReference>
<feature type="transmembrane region" description="Helical" evidence="6">
    <location>
        <begin position="196"/>
        <end position="215"/>
    </location>
</feature>
<keyword evidence="4" id="KW-0597">Phosphoprotein</keyword>
<sequence length="217" mass="24406">MQGSRGNRDPFFGDGGPFGGFGSQRSLLSGFFGGRDPFDDPFFTRPFGGLFESSFFGSSGNPFANMHLSPFDNMHPSGYIEQQVPEPKKSKGPIIEELDSDNEKTEGDEEKKENPRKHGRRSKEPFVEDPDNEAEVRKSKHLQYRNDYSRFNGIESQPQGRRFTFQSSTVTHGGANGAYYTSSITRRAGSDGVSNFILRYVCSCFFSSVIYLSLWNR</sequence>
<evidence type="ECO:0000313" key="8">
    <source>
        <dbReference type="Proteomes" id="UP000807159"/>
    </source>
</evidence>
<dbReference type="EMBL" id="JACEGQ020000003">
    <property type="protein sequence ID" value="KAH8513576.1"/>
    <property type="molecule type" value="Genomic_DNA"/>
</dbReference>
<dbReference type="GO" id="GO:0005737">
    <property type="term" value="C:cytoplasm"/>
    <property type="evidence" value="ECO:0007669"/>
    <property type="project" value="UniProtKB-SubCell"/>
</dbReference>
<proteinExistence type="inferred from homology"/>
<keyword evidence="3" id="KW-0963">Cytoplasm</keyword>
<keyword evidence="6" id="KW-1133">Transmembrane helix</keyword>
<protein>
    <recommendedName>
        <fullName evidence="9">Glycine-rich protein</fullName>
    </recommendedName>
</protein>
<feature type="region of interest" description="Disordered" evidence="5">
    <location>
        <begin position="1"/>
        <end position="30"/>
    </location>
</feature>